<evidence type="ECO:0000256" key="6">
    <source>
        <dbReference type="ARBA" id="ARBA00022692"/>
    </source>
</evidence>
<evidence type="ECO:0000256" key="2">
    <source>
        <dbReference type="ARBA" id="ARBA00004922"/>
    </source>
</evidence>
<feature type="transmembrane region" description="Helical" evidence="14">
    <location>
        <begin position="15"/>
        <end position="36"/>
    </location>
</feature>
<evidence type="ECO:0000256" key="12">
    <source>
        <dbReference type="ARBA" id="ARBA00023180"/>
    </source>
</evidence>
<reference evidence="15" key="1">
    <citation type="journal article" date="2019" name="bioRxiv">
        <title>The Genome of the Zebra Mussel, Dreissena polymorpha: A Resource for Invasive Species Research.</title>
        <authorList>
            <person name="McCartney M.A."/>
            <person name="Auch B."/>
            <person name="Kono T."/>
            <person name="Mallez S."/>
            <person name="Zhang Y."/>
            <person name="Obille A."/>
            <person name="Becker A."/>
            <person name="Abrahante J.E."/>
            <person name="Garbe J."/>
            <person name="Badalamenti J.P."/>
            <person name="Herman A."/>
            <person name="Mangelson H."/>
            <person name="Liachko I."/>
            <person name="Sullivan S."/>
            <person name="Sone E.D."/>
            <person name="Koren S."/>
            <person name="Silverstein K.A.T."/>
            <person name="Beckman K.B."/>
            <person name="Gohl D.M."/>
        </authorList>
    </citation>
    <scope>NUCLEOTIDE SEQUENCE</scope>
    <source>
        <strain evidence="15">Duluth1</strain>
        <tissue evidence="15">Whole animal</tissue>
    </source>
</reference>
<keyword evidence="5" id="KW-0808">Transferase</keyword>
<dbReference type="Pfam" id="PF01762">
    <property type="entry name" value="Galactosyl_T"/>
    <property type="match status" value="1"/>
</dbReference>
<evidence type="ECO:0000256" key="4">
    <source>
        <dbReference type="ARBA" id="ARBA00022676"/>
    </source>
</evidence>
<evidence type="ECO:0000313" key="15">
    <source>
        <dbReference type="EMBL" id="KAH3872118.1"/>
    </source>
</evidence>
<dbReference type="EMBL" id="JAIWYP010000002">
    <property type="protein sequence ID" value="KAH3872118.1"/>
    <property type="molecule type" value="Genomic_DNA"/>
</dbReference>
<dbReference type="GO" id="GO:0005783">
    <property type="term" value="C:endoplasmic reticulum"/>
    <property type="evidence" value="ECO:0007669"/>
    <property type="project" value="TreeGrafter"/>
</dbReference>
<dbReference type="GO" id="GO:0008499">
    <property type="term" value="F:N-acetyl-beta-D-glucosaminide beta-(1,3)-galactosyltransferase activity"/>
    <property type="evidence" value="ECO:0007669"/>
    <property type="project" value="TreeGrafter"/>
</dbReference>
<evidence type="ECO:0000256" key="3">
    <source>
        <dbReference type="ARBA" id="ARBA00008661"/>
    </source>
</evidence>
<comment type="caution">
    <text evidence="15">The sequence shown here is derived from an EMBL/GenBank/DDBJ whole genome shotgun (WGS) entry which is preliminary data.</text>
</comment>
<evidence type="ECO:0000256" key="10">
    <source>
        <dbReference type="ARBA" id="ARBA00023098"/>
    </source>
</evidence>
<comment type="subcellular location">
    <subcellularLocation>
        <location evidence="1 14">Golgi apparatus membrane</location>
        <topology evidence="1 14">Single-pass type II membrane protein</topology>
    </subcellularLocation>
</comment>
<keyword evidence="7 14" id="KW-0735">Signal-anchor</keyword>
<dbReference type="PANTHER" id="PTHR11214:SF265">
    <property type="entry name" value="BETA-1,3-GALACTOSYLTRANSFERASE 5"/>
    <property type="match status" value="1"/>
</dbReference>
<keyword evidence="4 14" id="KW-0328">Glycosyltransferase</keyword>
<dbReference type="GO" id="GO:0000139">
    <property type="term" value="C:Golgi membrane"/>
    <property type="evidence" value="ECO:0007669"/>
    <property type="project" value="UniProtKB-SubCell"/>
</dbReference>
<comment type="pathway">
    <text evidence="2">Protein modification; protein glycosylation.</text>
</comment>
<evidence type="ECO:0000256" key="14">
    <source>
        <dbReference type="RuleBase" id="RU363063"/>
    </source>
</evidence>
<evidence type="ECO:0000256" key="5">
    <source>
        <dbReference type="ARBA" id="ARBA00022679"/>
    </source>
</evidence>
<dbReference type="EC" id="2.4.1.-" evidence="14"/>
<dbReference type="PANTHER" id="PTHR11214">
    <property type="entry name" value="BETA-1,3-N-ACETYLGLUCOSAMINYLTRANSFERASE"/>
    <property type="match status" value="1"/>
</dbReference>
<keyword evidence="10" id="KW-0443">Lipid metabolism</keyword>
<evidence type="ECO:0000256" key="9">
    <source>
        <dbReference type="ARBA" id="ARBA00023034"/>
    </source>
</evidence>
<dbReference type="InterPro" id="IPR002659">
    <property type="entry name" value="Glyco_trans_31"/>
</dbReference>
<dbReference type="GO" id="GO:0006629">
    <property type="term" value="P:lipid metabolic process"/>
    <property type="evidence" value="ECO:0007669"/>
    <property type="project" value="UniProtKB-KW"/>
</dbReference>
<comment type="similarity">
    <text evidence="3 14">Belongs to the glycosyltransferase 31 family.</text>
</comment>
<evidence type="ECO:0000256" key="1">
    <source>
        <dbReference type="ARBA" id="ARBA00004323"/>
    </source>
</evidence>
<evidence type="ECO:0000256" key="8">
    <source>
        <dbReference type="ARBA" id="ARBA00022989"/>
    </source>
</evidence>
<keyword evidence="9 14" id="KW-0333">Golgi apparatus</keyword>
<evidence type="ECO:0000256" key="7">
    <source>
        <dbReference type="ARBA" id="ARBA00022968"/>
    </source>
</evidence>
<dbReference type="AlphaFoldDB" id="A0A9D4M903"/>
<organism evidence="15 16">
    <name type="scientific">Dreissena polymorpha</name>
    <name type="common">Zebra mussel</name>
    <name type="synonym">Mytilus polymorpha</name>
    <dbReference type="NCBI Taxonomy" id="45954"/>
    <lineage>
        <taxon>Eukaryota</taxon>
        <taxon>Metazoa</taxon>
        <taxon>Spiralia</taxon>
        <taxon>Lophotrochozoa</taxon>
        <taxon>Mollusca</taxon>
        <taxon>Bivalvia</taxon>
        <taxon>Autobranchia</taxon>
        <taxon>Heteroconchia</taxon>
        <taxon>Euheterodonta</taxon>
        <taxon>Imparidentia</taxon>
        <taxon>Neoheterodontei</taxon>
        <taxon>Myida</taxon>
        <taxon>Dreissenoidea</taxon>
        <taxon>Dreissenidae</taxon>
        <taxon>Dreissena</taxon>
    </lineage>
</organism>
<keyword evidence="11 14" id="KW-0472">Membrane</keyword>
<accession>A0A9D4M903</accession>
<name>A0A9D4M903_DREPO</name>
<keyword evidence="6 14" id="KW-0812">Transmembrane</keyword>
<keyword evidence="16" id="KW-1185">Reference proteome</keyword>
<gene>
    <name evidence="15" type="ORF">DPMN_035332</name>
</gene>
<dbReference type="FunFam" id="3.90.550.50:FF:000001">
    <property type="entry name" value="Hexosyltransferase"/>
    <property type="match status" value="1"/>
</dbReference>
<dbReference type="GO" id="GO:0006493">
    <property type="term" value="P:protein O-linked glycosylation"/>
    <property type="evidence" value="ECO:0007669"/>
    <property type="project" value="TreeGrafter"/>
</dbReference>
<proteinExistence type="inferred from homology"/>
<evidence type="ECO:0000313" key="16">
    <source>
        <dbReference type="Proteomes" id="UP000828390"/>
    </source>
</evidence>
<evidence type="ECO:0000256" key="11">
    <source>
        <dbReference type="ARBA" id="ARBA00023136"/>
    </source>
</evidence>
<keyword evidence="8 14" id="KW-1133">Transmembrane helix</keyword>
<protein>
    <recommendedName>
        <fullName evidence="14">Hexosyltransferase</fullName>
        <ecNumber evidence="14">2.4.1.-</ecNumber>
    </recommendedName>
</protein>
<dbReference type="Gene3D" id="3.90.550.50">
    <property type="match status" value="1"/>
</dbReference>
<dbReference type="Proteomes" id="UP000828390">
    <property type="component" value="Unassembled WGS sequence"/>
</dbReference>
<evidence type="ECO:0000256" key="13">
    <source>
        <dbReference type="ARBA" id="ARBA00048834"/>
    </source>
</evidence>
<reference evidence="15" key="2">
    <citation type="submission" date="2020-11" db="EMBL/GenBank/DDBJ databases">
        <authorList>
            <person name="McCartney M.A."/>
            <person name="Auch B."/>
            <person name="Kono T."/>
            <person name="Mallez S."/>
            <person name="Becker A."/>
            <person name="Gohl D.M."/>
            <person name="Silverstein K.A.T."/>
            <person name="Koren S."/>
            <person name="Bechman K.B."/>
            <person name="Herman A."/>
            <person name="Abrahante J.E."/>
            <person name="Garbe J."/>
        </authorList>
    </citation>
    <scope>NUCLEOTIDE SEQUENCE</scope>
    <source>
        <strain evidence="15">Duluth1</strain>
        <tissue evidence="15">Whole animal</tissue>
    </source>
</reference>
<sequence>MDGKPRASMTCKGRLTVRLMLFSFMTLVVIVLINLLESSIRITTSKAVSLKMKSGFSHMLDLYLTNSTIFKTNIHFGSSDVAYSKFSFDEKQITRSNPETSMASSNLQHLHLKVTAYRKDTFADLNLTRTKTSTKIKAIESRMKIVHRGRNEMPRNKNERQSKCYNCFKHDFEYNIPNDHICDTSAMHEKIDLLILVSTVHKNGFVREALRTTWLSCTKNNTANVRHVFLLGKTFDNMLQESVMRENDIHHDIVQEMFIDTYQNLTYKTIMGFKWASTKCSNAHFVMKTDDDMWVNVPSLVKLLSGTDLANYLQTGLTGDCRAKVSPIRNKNFKWYASLLSYPDVSYPPFCSGTGYLTSIKVASEIYHVSPNVPFFHLEDIYVALCARRLGLSLKKTVGFYAGHRLNVCDYKKDDVLTVHHVTPSKLTEIWNTLCSLK</sequence>
<comment type="catalytic activity">
    <reaction evidence="13">
        <text>a globoside Gb4Cer (d18:1(4E)) + UDP-alpha-D-galactose = a globoside GalGb4Cer (d18:1(4E)) + UDP + H(+)</text>
        <dbReference type="Rhea" id="RHEA:41996"/>
        <dbReference type="ChEBI" id="CHEBI:15378"/>
        <dbReference type="ChEBI" id="CHEBI:18259"/>
        <dbReference type="ChEBI" id="CHEBI:58223"/>
        <dbReference type="ChEBI" id="CHEBI:62571"/>
        <dbReference type="ChEBI" id="CHEBI:66914"/>
    </reaction>
    <physiologicalReaction direction="left-to-right" evidence="13">
        <dbReference type="Rhea" id="RHEA:41997"/>
    </physiologicalReaction>
</comment>
<keyword evidence="12" id="KW-0325">Glycoprotein</keyword>